<dbReference type="PANTHER" id="PTHR47156:SF10">
    <property type="entry name" value="E3 UBIQUITIN-PROTEIN LIGASE TRIM-21-RELATED"/>
    <property type="match status" value="1"/>
</dbReference>
<evidence type="ECO:0000256" key="2">
    <source>
        <dbReference type="ARBA" id="ARBA00022771"/>
    </source>
</evidence>
<dbReference type="Gene3D" id="3.30.40.10">
    <property type="entry name" value="Zinc/RING finger domain, C3HC4 (zinc finger)"/>
    <property type="match status" value="1"/>
</dbReference>
<dbReference type="PANTHER" id="PTHR47156">
    <property type="entry name" value="PROTEIN CBG20824"/>
    <property type="match status" value="1"/>
</dbReference>
<sequence length="157" mass="17558">MKRRNCDLLRLLSRIKPALISKLPQRQFAYCNLTYREMTSAYDCPVCLKPLTSNGKHSPRVLPCGHTLCSACCEHISTEVNARLAGFIRCPICREKTPIPPHSFTFNYALSAVISEQSSTPSSTPPARRDRYLNEPIHVSFGEIQRMVACSSPQASC</sequence>
<dbReference type="InterPro" id="IPR052667">
    <property type="entry name" value="E3_ubiquitin-ligase_RING"/>
</dbReference>
<keyword evidence="1" id="KW-0479">Metal-binding</keyword>
<dbReference type="Pfam" id="PF13445">
    <property type="entry name" value="zf-RING_UBOX"/>
    <property type="match status" value="1"/>
</dbReference>
<dbReference type="EMBL" id="MT863345">
    <property type="protein sequence ID" value="UEC49175.1"/>
    <property type="molecule type" value="mRNA"/>
</dbReference>
<dbReference type="InterPro" id="IPR013083">
    <property type="entry name" value="Znf_RING/FYVE/PHD"/>
</dbReference>
<accession>A0A8K1V989</accession>
<evidence type="ECO:0000256" key="3">
    <source>
        <dbReference type="ARBA" id="ARBA00022833"/>
    </source>
</evidence>
<proteinExistence type="evidence at transcript level"/>
<evidence type="ECO:0000256" key="4">
    <source>
        <dbReference type="PROSITE-ProRule" id="PRU00175"/>
    </source>
</evidence>
<name>A0A8K1V989_HOFMI</name>
<dbReference type="PROSITE" id="PS50089">
    <property type="entry name" value="ZF_RING_2"/>
    <property type="match status" value="1"/>
</dbReference>
<protein>
    <submittedName>
        <fullName evidence="6">Ift80</fullName>
    </submittedName>
</protein>
<dbReference type="InterPro" id="IPR027370">
    <property type="entry name" value="Znf-RING_euk"/>
</dbReference>
<keyword evidence="2 4" id="KW-0863">Zinc-finger</keyword>
<dbReference type="GO" id="GO:0008270">
    <property type="term" value="F:zinc ion binding"/>
    <property type="evidence" value="ECO:0007669"/>
    <property type="project" value="UniProtKB-KW"/>
</dbReference>
<dbReference type="AlphaFoldDB" id="A0A8K1V989"/>
<evidence type="ECO:0000259" key="5">
    <source>
        <dbReference type="PROSITE" id="PS50089"/>
    </source>
</evidence>
<keyword evidence="3" id="KW-0862">Zinc</keyword>
<dbReference type="SMART" id="SM00184">
    <property type="entry name" value="RING"/>
    <property type="match status" value="1"/>
</dbReference>
<organism evidence="6">
    <name type="scientific">Hofstenia miamia</name>
    <name type="common">Three-banded panther worm</name>
    <dbReference type="NCBI Taxonomy" id="442651"/>
    <lineage>
        <taxon>Eukaryota</taxon>
        <taxon>Metazoa</taxon>
        <taxon>Xenacoelomorpha</taxon>
        <taxon>Acoelomorpha</taxon>
        <taxon>Acoela</taxon>
        <taxon>Hofsteniidae</taxon>
        <taxon>Hofstenia</taxon>
    </lineage>
</organism>
<evidence type="ECO:0000256" key="1">
    <source>
        <dbReference type="ARBA" id="ARBA00022723"/>
    </source>
</evidence>
<dbReference type="InterPro" id="IPR001841">
    <property type="entry name" value="Znf_RING"/>
</dbReference>
<reference evidence="6" key="1">
    <citation type="submission" date="2020-08" db="EMBL/GenBank/DDBJ databases">
        <authorList>
            <person name="Gehrke A.R."/>
            <person name="Srivastava M."/>
        </authorList>
    </citation>
    <scope>NUCLEOTIDE SEQUENCE</scope>
</reference>
<evidence type="ECO:0000313" key="6">
    <source>
        <dbReference type="EMBL" id="UEC49175.1"/>
    </source>
</evidence>
<dbReference type="SUPFAM" id="SSF57850">
    <property type="entry name" value="RING/U-box"/>
    <property type="match status" value="1"/>
</dbReference>
<feature type="domain" description="RING-type" evidence="5">
    <location>
        <begin position="44"/>
        <end position="94"/>
    </location>
</feature>